<dbReference type="Pfam" id="PF12836">
    <property type="entry name" value="HHH_3"/>
    <property type="match status" value="1"/>
</dbReference>
<dbReference type="AlphaFoldDB" id="A0A7G9RIZ9"/>
<feature type="signal peptide" evidence="2">
    <location>
        <begin position="1"/>
        <end position="21"/>
    </location>
</feature>
<accession>A0A7G9RIZ9</accession>
<dbReference type="KEGG" id="drg:H9K76_13025"/>
<evidence type="ECO:0000313" key="4">
    <source>
        <dbReference type="Proteomes" id="UP000515811"/>
    </source>
</evidence>
<protein>
    <submittedName>
        <fullName evidence="3">Helix-hairpin-helix domain-containing protein</fullName>
    </submittedName>
</protein>
<evidence type="ECO:0000256" key="1">
    <source>
        <dbReference type="SAM" id="MobiDB-lite"/>
    </source>
</evidence>
<dbReference type="PANTHER" id="PTHR21180">
    <property type="entry name" value="ENDONUCLEASE/EXONUCLEASE/PHOSPHATASE FAMILY DOMAIN-CONTAINING PROTEIN 1"/>
    <property type="match status" value="1"/>
</dbReference>
<sequence length="126" mass="12998">MRIQRWLAALAAALSTTLALAAVDINTATVAELDGIKGIGPATSRLIQEERKAAPFSDWNDLARRVKGIGTKRASKLSKEGLVVNGKSFDPSTATAGSATAKSGAQRDLGKVAKAGKADKPPVSAK</sequence>
<dbReference type="Gene3D" id="1.10.150.320">
    <property type="entry name" value="Photosystem II 12 kDa extrinsic protein"/>
    <property type="match status" value="1"/>
</dbReference>
<proteinExistence type="predicted"/>
<evidence type="ECO:0000313" key="3">
    <source>
        <dbReference type="EMBL" id="QNN55574.1"/>
    </source>
</evidence>
<dbReference type="RefSeq" id="WP_187595847.1">
    <property type="nucleotide sequence ID" value="NZ_CP060714.1"/>
</dbReference>
<gene>
    <name evidence="3" type="ORF">H9K76_13025</name>
</gene>
<dbReference type="PANTHER" id="PTHR21180:SF32">
    <property type="entry name" value="ENDONUCLEASE_EXONUCLEASE_PHOSPHATASE FAMILY DOMAIN-CONTAINING PROTEIN 1"/>
    <property type="match status" value="1"/>
</dbReference>
<dbReference type="EMBL" id="CP060714">
    <property type="protein sequence ID" value="QNN55574.1"/>
    <property type="molecule type" value="Genomic_DNA"/>
</dbReference>
<feature type="compositionally biased region" description="Basic and acidic residues" evidence="1">
    <location>
        <begin position="108"/>
        <end position="120"/>
    </location>
</feature>
<organism evidence="3 4">
    <name type="scientific">Diaphorobacter ruginosibacter</name>
    <dbReference type="NCBI Taxonomy" id="1715720"/>
    <lineage>
        <taxon>Bacteria</taxon>
        <taxon>Pseudomonadati</taxon>
        <taxon>Pseudomonadota</taxon>
        <taxon>Betaproteobacteria</taxon>
        <taxon>Burkholderiales</taxon>
        <taxon>Comamonadaceae</taxon>
        <taxon>Diaphorobacter</taxon>
    </lineage>
</organism>
<reference evidence="3 4" key="1">
    <citation type="submission" date="2020-08" db="EMBL/GenBank/DDBJ databases">
        <title>Genome sequence of Diaphorobacter ruginosibacter DSM 27467T.</title>
        <authorList>
            <person name="Hyun D.-W."/>
            <person name="Bae J.-W."/>
        </authorList>
    </citation>
    <scope>NUCLEOTIDE SEQUENCE [LARGE SCALE GENOMIC DNA]</scope>
    <source>
        <strain evidence="3 4">DSM 27467</strain>
    </source>
</reference>
<dbReference type="Proteomes" id="UP000515811">
    <property type="component" value="Chromosome"/>
</dbReference>
<keyword evidence="2" id="KW-0732">Signal</keyword>
<dbReference type="InterPro" id="IPR010994">
    <property type="entry name" value="RuvA_2-like"/>
</dbReference>
<name>A0A7G9RIZ9_9BURK</name>
<feature type="compositionally biased region" description="Low complexity" evidence="1">
    <location>
        <begin position="92"/>
        <end position="104"/>
    </location>
</feature>
<feature type="chain" id="PRO_5029003643" evidence="2">
    <location>
        <begin position="22"/>
        <end position="126"/>
    </location>
</feature>
<dbReference type="SUPFAM" id="SSF47781">
    <property type="entry name" value="RuvA domain 2-like"/>
    <property type="match status" value="1"/>
</dbReference>
<dbReference type="InterPro" id="IPR051675">
    <property type="entry name" value="Endo/Exo/Phosphatase_dom_1"/>
</dbReference>
<keyword evidence="4" id="KW-1185">Reference proteome</keyword>
<evidence type="ECO:0000256" key="2">
    <source>
        <dbReference type="SAM" id="SignalP"/>
    </source>
</evidence>
<feature type="region of interest" description="Disordered" evidence="1">
    <location>
        <begin position="84"/>
        <end position="126"/>
    </location>
</feature>